<dbReference type="EMBL" id="CP023737">
    <property type="protein sequence ID" value="ATQ67085.1"/>
    <property type="molecule type" value="Genomic_DNA"/>
</dbReference>
<dbReference type="KEGG" id="mtw:CQW49_03670"/>
<dbReference type="AlphaFoldDB" id="A0A2D2CWH9"/>
<dbReference type="Proteomes" id="UP000230709">
    <property type="component" value="Chromosome"/>
</dbReference>
<gene>
    <name evidence="1" type="ORF">CQW49_03670</name>
</gene>
<keyword evidence="2" id="KW-1185">Reference proteome</keyword>
<evidence type="ECO:0000313" key="1">
    <source>
        <dbReference type="EMBL" id="ATQ67085.1"/>
    </source>
</evidence>
<protein>
    <recommendedName>
        <fullName evidence="3">DUF2946 domain-containing protein</fullName>
    </recommendedName>
</protein>
<organism evidence="1 2">
    <name type="scientific">Methylosinus trichosporium (strain ATCC 35070 / NCIMB 11131 / UNIQEM 75 / OB3b)</name>
    <dbReference type="NCBI Taxonomy" id="595536"/>
    <lineage>
        <taxon>Bacteria</taxon>
        <taxon>Pseudomonadati</taxon>
        <taxon>Pseudomonadota</taxon>
        <taxon>Alphaproteobacteria</taxon>
        <taxon>Hyphomicrobiales</taxon>
        <taxon>Methylocystaceae</taxon>
        <taxon>Methylosinus</taxon>
    </lineage>
</organism>
<sequence length="130" mass="13600">MATSLSGGWFSRRALLAAIGLLLLGLQLLAAAPTTRHAGFAADGAALSKLCEPHADERTPAPARDDHAPCCLYCAAGRDGPPLLLPDLGDPKTHPAPTPFFRFAYDGETGLRGRPIGWASSWSSRAPPLA</sequence>
<evidence type="ECO:0000313" key="2">
    <source>
        <dbReference type="Proteomes" id="UP000230709"/>
    </source>
</evidence>
<dbReference type="RefSeq" id="WP_003612152.1">
    <property type="nucleotide sequence ID" value="NZ_ADVE02000001.1"/>
</dbReference>
<name>A0A2D2CWH9_METT3</name>
<proteinExistence type="predicted"/>
<evidence type="ECO:0008006" key="3">
    <source>
        <dbReference type="Google" id="ProtNLM"/>
    </source>
</evidence>
<reference evidence="2" key="1">
    <citation type="submission" date="2017-10" db="EMBL/GenBank/DDBJ databases">
        <title>Completed PacBio SMRT sequence of Methylosinus trichosporium OB3b reveals presence of a third large plasmid.</title>
        <authorList>
            <person name="Charles T.C."/>
            <person name="Lynch M.D.J."/>
            <person name="Heil J.R."/>
            <person name="Cheng J."/>
        </authorList>
    </citation>
    <scope>NUCLEOTIDE SEQUENCE [LARGE SCALE GENOMIC DNA]</scope>
    <source>
        <strain evidence="2">OB3b</strain>
    </source>
</reference>
<accession>A0A2D2CWH9</accession>
<dbReference type="STRING" id="595536.GCA_000178815_04426"/>